<dbReference type="Pfam" id="PF13490">
    <property type="entry name" value="zf-HC2"/>
    <property type="match status" value="1"/>
</dbReference>
<dbReference type="AlphaFoldDB" id="A0A2A4ESW8"/>
<dbReference type="InterPro" id="IPR027383">
    <property type="entry name" value="Znf_put"/>
</dbReference>
<feature type="transmembrane region" description="Helical" evidence="1">
    <location>
        <begin position="87"/>
        <end position="106"/>
    </location>
</feature>
<dbReference type="RefSeq" id="WP_096725221.1">
    <property type="nucleotide sequence ID" value="NZ_MTZV01000006.1"/>
</dbReference>
<sequence>MLPWIANGRATDRERRFVDEHLRDCERCRVELAFQHQLIMAMQPDENIDCDVEQGLKHLWQRFDETEKLPGAVPGSAVSSGSRRMTALVYGLAALVLLQAGGLYVFGMRNAHDDRSASYRTLSQLDTAASSATIRLVVDSNVTVGQLQTLLVSLDLQIVGGPSKLGVYSLAPVHGHGNVSEQIAALRAATGVRFAEPVGGADNGP</sequence>
<dbReference type="OrthoDB" id="5958009at2"/>
<accession>A0A2A4ESW8</accession>
<protein>
    <recommendedName>
        <fullName evidence="2">Putative zinc-finger domain-containing protein</fullName>
    </recommendedName>
</protein>
<organism evidence="3 4">
    <name type="scientific">Paraburkholderia acidicola</name>
    <dbReference type="NCBI Taxonomy" id="1912599"/>
    <lineage>
        <taxon>Bacteria</taxon>
        <taxon>Pseudomonadati</taxon>
        <taxon>Pseudomonadota</taxon>
        <taxon>Betaproteobacteria</taxon>
        <taxon>Burkholderiales</taxon>
        <taxon>Burkholderiaceae</taxon>
        <taxon>Paraburkholderia</taxon>
    </lineage>
</organism>
<name>A0A2A4ESW8_9BURK</name>
<feature type="domain" description="Putative zinc-finger" evidence="2">
    <location>
        <begin position="7"/>
        <end position="29"/>
    </location>
</feature>
<reference evidence="3 4" key="1">
    <citation type="submission" date="2017-01" db="EMBL/GenBank/DDBJ databases">
        <title>Whole-Genome Shotgun Sequencing of Two beta-Proteobacterial Species in Search of the Bulgecin Biosynthetic Cluster.</title>
        <authorList>
            <person name="Horsman M.E."/>
            <person name="Marous D.R."/>
            <person name="Li R."/>
            <person name="Oliver R.A."/>
            <person name="Byun B."/>
            <person name="Emrich S.J."/>
            <person name="Boggess B."/>
            <person name="Townsend C.A."/>
            <person name="Mobashery S."/>
        </authorList>
    </citation>
    <scope>NUCLEOTIDE SEQUENCE [LARGE SCALE GENOMIC DNA]</scope>
    <source>
        <strain evidence="3 4">ATCC 31363</strain>
    </source>
</reference>
<dbReference type="Proteomes" id="UP000218022">
    <property type="component" value="Unassembled WGS sequence"/>
</dbReference>
<keyword evidence="1" id="KW-1133">Transmembrane helix</keyword>
<dbReference type="EMBL" id="MTZV01000006">
    <property type="protein sequence ID" value="PCE23256.1"/>
    <property type="molecule type" value="Genomic_DNA"/>
</dbReference>
<evidence type="ECO:0000256" key="1">
    <source>
        <dbReference type="SAM" id="Phobius"/>
    </source>
</evidence>
<gene>
    <name evidence="3" type="ORF">BWP39_26645</name>
</gene>
<comment type="caution">
    <text evidence="3">The sequence shown here is derived from an EMBL/GenBank/DDBJ whole genome shotgun (WGS) entry which is preliminary data.</text>
</comment>
<proteinExistence type="predicted"/>
<evidence type="ECO:0000313" key="3">
    <source>
        <dbReference type="EMBL" id="PCE23256.1"/>
    </source>
</evidence>
<keyword evidence="1" id="KW-0472">Membrane</keyword>
<evidence type="ECO:0000313" key="4">
    <source>
        <dbReference type="Proteomes" id="UP000218022"/>
    </source>
</evidence>
<evidence type="ECO:0000259" key="2">
    <source>
        <dbReference type="Pfam" id="PF13490"/>
    </source>
</evidence>
<keyword evidence="1" id="KW-0812">Transmembrane</keyword>